<dbReference type="HOGENOM" id="CLU_010363_0_3_9"/>
<dbReference type="PROSITE" id="PS51257">
    <property type="entry name" value="PROKAR_LIPOPROTEIN"/>
    <property type="match status" value="1"/>
</dbReference>
<gene>
    <name evidence="3" type="ORF">N495_02160</name>
</gene>
<dbReference type="GO" id="GO:0016787">
    <property type="term" value="F:hydrolase activity"/>
    <property type="evidence" value="ECO:0007669"/>
    <property type="project" value="UniProtKB-KW"/>
</dbReference>
<dbReference type="Proteomes" id="UP000032250">
    <property type="component" value="Unassembled WGS sequence"/>
</dbReference>
<dbReference type="RefSeq" id="WP_042386074.1">
    <property type="nucleotide sequence ID" value="NZ_JXSU01000007.1"/>
</dbReference>
<dbReference type="SUPFAM" id="SSF56281">
    <property type="entry name" value="Metallo-hydrolase/oxidoreductase"/>
    <property type="match status" value="1"/>
</dbReference>
<dbReference type="SMART" id="SM00849">
    <property type="entry name" value="Lactamase_B"/>
    <property type="match status" value="1"/>
</dbReference>
<dbReference type="InterPro" id="IPR036866">
    <property type="entry name" value="RibonucZ/Hydroxyglut_hydro"/>
</dbReference>
<dbReference type="PATRIC" id="fig|1379739.3.peg.736"/>
<name>A0A0D1BQ99_CLOBO</name>
<feature type="signal peptide" evidence="1">
    <location>
        <begin position="1"/>
        <end position="23"/>
    </location>
</feature>
<sequence>MKLKKKNLIIACLLICLSIIFTACSQQSSNAINTSNKSNELKVHYIDVGQGDSILVQTKDKNILIDAGTRKSSDNLINYLKKQHIKKLDYVIATHPHEDHIGGMPKVIDEFEISNFYAPKKTANTKIFKDMILQLKKKNLKINVAKKGISLDLSNDSSLDFLAPVKDNYENTNDYSAVIKLTHGNTKFLFTGDAEKTSEKDILNSNVDLSSNILKVGHHGSHSSSSKEFLDKVNPKMAIISCGKNNDYGHPHKETMKELKKRNIEVYRTDIDGNILLTSDGENIKKN</sequence>
<dbReference type="PANTHER" id="PTHR30619:SF7">
    <property type="entry name" value="BETA-LACTAMASE DOMAIN PROTEIN"/>
    <property type="match status" value="1"/>
</dbReference>
<dbReference type="InterPro" id="IPR052159">
    <property type="entry name" value="Competence_DNA_uptake"/>
</dbReference>
<evidence type="ECO:0000313" key="4">
    <source>
        <dbReference type="Proteomes" id="UP000032250"/>
    </source>
</evidence>
<dbReference type="AlphaFoldDB" id="A0A0D1BQ99"/>
<accession>A0A0D1BQ99</accession>
<dbReference type="InterPro" id="IPR035681">
    <property type="entry name" value="ComA-like_MBL"/>
</dbReference>
<dbReference type="EMBL" id="JXSU01000007">
    <property type="protein sequence ID" value="KIS22440.1"/>
    <property type="molecule type" value="Genomic_DNA"/>
</dbReference>
<evidence type="ECO:0000256" key="1">
    <source>
        <dbReference type="SAM" id="SignalP"/>
    </source>
</evidence>
<dbReference type="OrthoDB" id="9761531at2"/>
<evidence type="ECO:0000313" key="3">
    <source>
        <dbReference type="EMBL" id="KIS22440.1"/>
    </source>
</evidence>
<reference evidence="3 4" key="1">
    <citation type="submission" date="2014-06" db="EMBL/GenBank/DDBJ databases">
        <title>Genome characterization of distinct group I Clostridium botulinum lineages.</title>
        <authorList>
            <person name="Giordani F."/>
            <person name="Anselmo A."/>
            <person name="Fillo S."/>
            <person name="Palozzi A.M."/>
            <person name="Fortunato A."/>
            <person name="Gentile B."/>
            <person name="Ciammaruconi A."/>
            <person name="Anniballi F."/>
            <person name="De Medici D."/>
            <person name="Lista F."/>
        </authorList>
    </citation>
    <scope>NUCLEOTIDE SEQUENCE [LARGE SCALE GENOMIC DNA]</scope>
    <source>
        <strain evidence="3 4">B2 450</strain>
    </source>
</reference>
<keyword evidence="3" id="KW-0378">Hydrolase</keyword>
<dbReference type="InterPro" id="IPR001279">
    <property type="entry name" value="Metallo-B-lactamas"/>
</dbReference>
<comment type="caution">
    <text evidence="3">The sequence shown here is derived from an EMBL/GenBank/DDBJ whole genome shotgun (WGS) entry which is preliminary data.</text>
</comment>
<dbReference type="Pfam" id="PF00753">
    <property type="entry name" value="Lactamase_B"/>
    <property type="match status" value="1"/>
</dbReference>
<keyword evidence="1" id="KW-0732">Signal</keyword>
<proteinExistence type="predicted"/>
<feature type="domain" description="Metallo-beta-lactamase" evidence="2">
    <location>
        <begin position="50"/>
        <end position="244"/>
    </location>
</feature>
<dbReference type="Gene3D" id="3.60.15.10">
    <property type="entry name" value="Ribonuclease Z/Hydroxyacylglutathione hydrolase-like"/>
    <property type="match status" value="1"/>
</dbReference>
<evidence type="ECO:0000259" key="2">
    <source>
        <dbReference type="SMART" id="SM00849"/>
    </source>
</evidence>
<feature type="chain" id="PRO_5038857406" evidence="1">
    <location>
        <begin position="24"/>
        <end position="287"/>
    </location>
</feature>
<dbReference type="CDD" id="cd07731">
    <property type="entry name" value="ComA-like_MBL-fold"/>
    <property type="match status" value="1"/>
</dbReference>
<dbReference type="PANTHER" id="PTHR30619">
    <property type="entry name" value="DNA INTERNALIZATION/COMPETENCE PROTEIN COMEC/REC2"/>
    <property type="match status" value="1"/>
</dbReference>
<protein>
    <submittedName>
        <fullName evidence="3">Hydrolase</fullName>
    </submittedName>
</protein>
<organism evidence="3 4">
    <name type="scientific">Clostridium botulinum B2 450</name>
    <dbReference type="NCBI Taxonomy" id="1379739"/>
    <lineage>
        <taxon>Bacteria</taxon>
        <taxon>Bacillati</taxon>
        <taxon>Bacillota</taxon>
        <taxon>Clostridia</taxon>
        <taxon>Eubacteriales</taxon>
        <taxon>Clostridiaceae</taxon>
        <taxon>Clostridium</taxon>
    </lineage>
</organism>